<dbReference type="InterPro" id="IPR002641">
    <property type="entry name" value="PNPLA_dom"/>
</dbReference>
<dbReference type="SUPFAM" id="SSF52151">
    <property type="entry name" value="FabD/lysophospholipase-like"/>
    <property type="match status" value="1"/>
</dbReference>
<feature type="transmembrane region" description="Helical" evidence="4">
    <location>
        <begin position="59"/>
        <end position="79"/>
    </location>
</feature>
<dbReference type="Gene3D" id="3.40.1090.10">
    <property type="entry name" value="Cytosolic phospholipase A2 catalytic domain"/>
    <property type="match status" value="1"/>
</dbReference>
<dbReference type="GO" id="GO:0047372">
    <property type="term" value="F:monoacylglycerol lipase activity"/>
    <property type="evidence" value="ECO:0007669"/>
    <property type="project" value="TreeGrafter"/>
</dbReference>
<dbReference type="AlphaFoldDB" id="B4VU54"/>
<feature type="domain" description="PNPLA" evidence="5">
    <location>
        <begin position="18"/>
        <end position="204"/>
    </location>
</feature>
<keyword evidence="2 3" id="KW-0443">Lipid metabolism</keyword>
<accession>B4VU54</accession>
<proteinExistence type="inferred from homology"/>
<reference evidence="6 7" key="1">
    <citation type="submission" date="2008-07" db="EMBL/GenBank/DDBJ databases">
        <authorList>
            <person name="Tandeau de Marsac N."/>
            <person name="Ferriera S."/>
            <person name="Johnson J."/>
            <person name="Kravitz S."/>
            <person name="Beeson K."/>
            <person name="Sutton G."/>
            <person name="Rogers Y.-H."/>
            <person name="Friedman R."/>
            <person name="Frazier M."/>
            <person name="Venter J.C."/>
        </authorList>
    </citation>
    <scope>NUCLEOTIDE SEQUENCE [LARGE SCALE GENOMIC DNA]</scope>
    <source>
        <strain evidence="6 7">PCC 7420</strain>
    </source>
</reference>
<evidence type="ECO:0000256" key="3">
    <source>
        <dbReference type="PROSITE-ProRule" id="PRU01161"/>
    </source>
</evidence>
<keyword evidence="4" id="KW-0472">Membrane</keyword>
<dbReference type="InterPro" id="IPR016035">
    <property type="entry name" value="Acyl_Trfase/lysoPLipase"/>
</dbReference>
<dbReference type="GO" id="GO:0016042">
    <property type="term" value="P:lipid catabolic process"/>
    <property type="evidence" value="ECO:0007669"/>
    <property type="project" value="UniProtKB-UniRule"/>
</dbReference>
<dbReference type="HOGENOM" id="CLU_000288_144_9_3"/>
<name>B4VU54_9CYAN</name>
<comment type="similarity">
    <text evidence="1">Belongs to the patatin family.</text>
</comment>
<protein>
    <submittedName>
        <fullName evidence="6">Phospholipase, patatin family</fullName>
    </submittedName>
</protein>
<evidence type="ECO:0000313" key="6">
    <source>
        <dbReference type="EMBL" id="EDX74683.1"/>
    </source>
</evidence>
<dbReference type="RefSeq" id="WP_006102014.1">
    <property type="nucleotide sequence ID" value="NZ_DS989852.1"/>
</dbReference>
<dbReference type="PANTHER" id="PTHR32176">
    <property type="entry name" value="XYLOSE ISOMERASE"/>
    <property type="match status" value="1"/>
</dbReference>
<dbReference type="Pfam" id="PF01734">
    <property type="entry name" value="Patatin"/>
    <property type="match status" value="1"/>
</dbReference>
<feature type="short sequence motif" description="GXGXXG" evidence="3">
    <location>
        <begin position="22"/>
        <end position="27"/>
    </location>
</feature>
<dbReference type="GO" id="GO:0004620">
    <property type="term" value="F:phospholipase activity"/>
    <property type="evidence" value="ECO:0007669"/>
    <property type="project" value="TreeGrafter"/>
</dbReference>
<dbReference type="CDD" id="cd07199">
    <property type="entry name" value="Pat17_PNPLA8_PNPLA9_like"/>
    <property type="match status" value="1"/>
</dbReference>
<feature type="active site" description="Nucleophile" evidence="3">
    <location>
        <position position="56"/>
    </location>
</feature>
<sequence length="340" mass="38385">MIHSPSSDTSESQTFKVLSIDGGGIKGLYSARILEHFEDRFRCHIADYFDLICGTSTGGLIALGLSLNIPVALISNLYYRRGKQIFPQRNSFLSLLKQIFLGSKHDNSELRKALQEMFGERTLADSRCLLCIPAFSLTDGRPFIFKYDHNEGNLRRDSKTKYVDIALATSAAPAYLPIITIDTYDRKQFIDGGVYANNPTLVGVVEALRYFVGNGKRFQKLMVMSIGSLEPNPGRRFVTKHNRSVLDWNQDLIATFFEGQAYVTSYFVDTLANYCDSSFDYIRIPSAPLSPQQAQIINLDNTSSETLQLISQMGVDQALFWGRKPEIADFFKERKLYIIT</sequence>
<evidence type="ECO:0000256" key="2">
    <source>
        <dbReference type="ARBA" id="ARBA00023098"/>
    </source>
</evidence>
<dbReference type="EMBL" id="DS989852">
    <property type="protein sequence ID" value="EDX74683.1"/>
    <property type="molecule type" value="Genomic_DNA"/>
</dbReference>
<keyword evidence="4" id="KW-1133">Transmembrane helix</keyword>
<keyword evidence="4" id="KW-0812">Transmembrane</keyword>
<dbReference type="NCBIfam" id="NF041079">
    <property type="entry name" value="CBASS_lipase"/>
    <property type="match status" value="1"/>
</dbReference>
<dbReference type="PANTHER" id="PTHR32176:SF92">
    <property type="entry name" value="XYLOSE ISOMERASE"/>
    <property type="match status" value="1"/>
</dbReference>
<evidence type="ECO:0000256" key="1">
    <source>
        <dbReference type="ARBA" id="ARBA00010240"/>
    </source>
</evidence>
<dbReference type="STRING" id="118168.MC7420_6161"/>
<dbReference type="eggNOG" id="COG3621">
    <property type="taxonomic scope" value="Bacteria"/>
</dbReference>
<feature type="short sequence motif" description="GXSXG" evidence="3">
    <location>
        <begin position="54"/>
        <end position="58"/>
    </location>
</feature>
<evidence type="ECO:0000313" key="7">
    <source>
        <dbReference type="Proteomes" id="UP000003835"/>
    </source>
</evidence>
<evidence type="ECO:0000259" key="5">
    <source>
        <dbReference type="PROSITE" id="PS51635"/>
    </source>
</evidence>
<keyword evidence="3" id="KW-0442">Lipid degradation</keyword>
<dbReference type="OrthoDB" id="9807112at2"/>
<feature type="active site" description="Proton acceptor" evidence="3">
    <location>
        <position position="191"/>
    </location>
</feature>
<dbReference type="PROSITE" id="PS51635">
    <property type="entry name" value="PNPLA"/>
    <property type="match status" value="1"/>
</dbReference>
<organism evidence="6 7">
    <name type="scientific">Coleofasciculus chthonoplastes PCC 7420</name>
    <dbReference type="NCBI Taxonomy" id="118168"/>
    <lineage>
        <taxon>Bacteria</taxon>
        <taxon>Bacillati</taxon>
        <taxon>Cyanobacteriota</taxon>
        <taxon>Cyanophyceae</taxon>
        <taxon>Coleofasciculales</taxon>
        <taxon>Coleofasciculaceae</taxon>
        <taxon>Coleofasciculus</taxon>
    </lineage>
</organism>
<dbReference type="Proteomes" id="UP000003835">
    <property type="component" value="Unassembled WGS sequence"/>
</dbReference>
<keyword evidence="3" id="KW-0378">Hydrolase</keyword>
<evidence type="ECO:0000256" key="4">
    <source>
        <dbReference type="SAM" id="Phobius"/>
    </source>
</evidence>
<keyword evidence="7" id="KW-1185">Reference proteome</keyword>
<feature type="short sequence motif" description="DGA/G" evidence="3">
    <location>
        <begin position="191"/>
        <end position="193"/>
    </location>
</feature>
<gene>
    <name evidence="6" type="ORF">MC7420_6161</name>
</gene>